<gene>
    <name evidence="1" type="ORF">O1G21_12840</name>
</gene>
<proteinExistence type="predicted"/>
<accession>A0ABY7Q1Q6</accession>
<evidence type="ECO:0000313" key="2">
    <source>
        <dbReference type="Proteomes" id="UP001212821"/>
    </source>
</evidence>
<name>A0ABY7Q1Q6_9ACTN</name>
<keyword evidence="2" id="KW-1185">Reference proteome</keyword>
<dbReference type="Gene3D" id="3.40.190.10">
    <property type="entry name" value="Periplasmic binding protein-like II"/>
    <property type="match status" value="1"/>
</dbReference>
<evidence type="ECO:0000313" key="1">
    <source>
        <dbReference type="EMBL" id="WBP86643.1"/>
    </source>
</evidence>
<dbReference type="Proteomes" id="UP001212821">
    <property type="component" value="Chromosome"/>
</dbReference>
<protein>
    <submittedName>
        <fullName evidence="1">Uncharacterized protein</fullName>
    </submittedName>
</protein>
<dbReference type="EMBL" id="CP115450">
    <property type="protein sequence ID" value="WBP86643.1"/>
    <property type="molecule type" value="Genomic_DNA"/>
</dbReference>
<organism evidence="1 2">
    <name type="scientific">Kitasatospora cathayae</name>
    <dbReference type="NCBI Taxonomy" id="3004092"/>
    <lineage>
        <taxon>Bacteria</taxon>
        <taxon>Bacillati</taxon>
        <taxon>Actinomycetota</taxon>
        <taxon>Actinomycetes</taxon>
        <taxon>Kitasatosporales</taxon>
        <taxon>Streptomycetaceae</taxon>
        <taxon>Kitasatospora</taxon>
    </lineage>
</organism>
<dbReference type="RefSeq" id="WP_270143446.1">
    <property type="nucleotide sequence ID" value="NZ_CP115450.1"/>
</dbReference>
<reference evidence="2" key="1">
    <citation type="submission" date="2022-12" db="EMBL/GenBank/DDBJ databases">
        <authorList>
            <person name="Mo P."/>
        </authorList>
    </citation>
    <scope>NUCLEOTIDE SEQUENCE [LARGE SCALE GENOMIC DNA]</scope>
    <source>
        <strain evidence="2">HUAS 3-15</strain>
    </source>
</reference>
<sequence>MAATRTVESSGSRLTVKLDYRKPVRNGCPVVGFGYLDFCERGEGTDVMASFASYAVSGPGQATGESLRFGTLPPAVTQQVQGVLDGLRSK</sequence>